<keyword evidence="2" id="KW-1185">Reference proteome</keyword>
<gene>
    <name evidence="1" type="ORF">CDD82_3658</name>
</gene>
<name>A0A2C5YGC9_9HYPO</name>
<dbReference type="PROSITE" id="PS51257">
    <property type="entry name" value="PROKAR_LIPOPROTEIN"/>
    <property type="match status" value="1"/>
</dbReference>
<evidence type="ECO:0000313" key="2">
    <source>
        <dbReference type="Proteomes" id="UP000224854"/>
    </source>
</evidence>
<dbReference type="Proteomes" id="UP000224854">
    <property type="component" value="Unassembled WGS sequence"/>
</dbReference>
<proteinExistence type="predicted"/>
<dbReference type="AlphaFoldDB" id="A0A2C5YGC9"/>
<evidence type="ECO:0000313" key="1">
    <source>
        <dbReference type="EMBL" id="PHH77128.1"/>
    </source>
</evidence>
<comment type="caution">
    <text evidence="1">The sequence shown here is derived from an EMBL/GenBank/DDBJ whole genome shotgun (WGS) entry which is preliminary data.</text>
</comment>
<reference evidence="1 2" key="1">
    <citation type="submission" date="2017-06" db="EMBL/GenBank/DDBJ databases">
        <title>Ant-infecting Ophiocordyceps genomes reveal a high diversity of potential behavioral manipulation genes and a possible major role for enterotoxins.</title>
        <authorList>
            <person name="De Bekker C."/>
            <person name="Evans H.C."/>
            <person name="Brachmann A."/>
            <person name="Hughes D.P."/>
        </authorList>
    </citation>
    <scope>NUCLEOTIDE SEQUENCE [LARGE SCALE GENOMIC DNA]</scope>
    <source>
        <strain evidence="1 2">1348a</strain>
    </source>
</reference>
<dbReference type="EMBL" id="NJEU01000283">
    <property type="protein sequence ID" value="PHH77128.1"/>
    <property type="molecule type" value="Genomic_DNA"/>
</dbReference>
<accession>A0A2C5YGC9</accession>
<protein>
    <submittedName>
        <fullName evidence="1">Uncharacterized protein</fullName>
    </submittedName>
</protein>
<sequence>MAGIGPRDRIDFRSLQGSMTNASLSTGCWATRQESFLGQSHARLAQGEQWDARLTALLGETGCVFQPCATSHQECFAMLPAPSLILRGPGDGAHDSLLSGIDVAPLALDSGQALPLLDGQREDCSVQKPRLRHYASCRLISLALAPAQQISRPSMTALATLGQYL</sequence>
<organism evidence="1 2">
    <name type="scientific">Ophiocordyceps australis</name>
    <dbReference type="NCBI Taxonomy" id="1399860"/>
    <lineage>
        <taxon>Eukaryota</taxon>
        <taxon>Fungi</taxon>
        <taxon>Dikarya</taxon>
        <taxon>Ascomycota</taxon>
        <taxon>Pezizomycotina</taxon>
        <taxon>Sordariomycetes</taxon>
        <taxon>Hypocreomycetidae</taxon>
        <taxon>Hypocreales</taxon>
        <taxon>Ophiocordycipitaceae</taxon>
        <taxon>Ophiocordyceps</taxon>
    </lineage>
</organism>